<evidence type="ECO:0000259" key="1">
    <source>
        <dbReference type="Pfam" id="PF06792"/>
    </source>
</evidence>
<dbReference type="Pfam" id="PF23189">
    <property type="entry name" value="UPF0261_C"/>
    <property type="match status" value="1"/>
</dbReference>
<evidence type="ECO:0000313" key="3">
    <source>
        <dbReference type="EMBL" id="EGF26389.1"/>
    </source>
</evidence>
<comment type="caution">
    <text evidence="3">The sequence shown here is derived from an EMBL/GenBank/DDBJ whole genome shotgun (WGS) entry which is preliminary data.</text>
</comment>
<dbReference type="NCBIfam" id="NF002674">
    <property type="entry name" value="PRK02399.1-2"/>
    <property type="match status" value="1"/>
</dbReference>
<proteinExistence type="predicted"/>
<feature type="domain" description="UPF0261" evidence="1">
    <location>
        <begin position="11"/>
        <end position="181"/>
    </location>
</feature>
<dbReference type="EMBL" id="AFAR01000185">
    <property type="protein sequence ID" value="EGF26389.1"/>
    <property type="molecule type" value="Genomic_DNA"/>
</dbReference>
<dbReference type="Gene3D" id="3.40.50.12020">
    <property type="entry name" value="Uncharacterised protein family UPF0261, NN domain"/>
    <property type="match status" value="1"/>
</dbReference>
<dbReference type="CDD" id="cd15488">
    <property type="entry name" value="Tm-1-like"/>
    <property type="match status" value="1"/>
</dbReference>
<feature type="domain" description="UPF0261" evidence="2">
    <location>
        <begin position="189"/>
        <end position="406"/>
    </location>
</feature>
<sequence>MQPTNSDLPPLVYAIATMDTKGEELNFVAEQLKTQGLSVATIDVGTLDPPSIEPSITRDAVARCNPNTNALRCEDRGQAIQAMSDALQTFLSNEHRSGRVAGVIGLGGTGGTALVCPAMAALPIGLPKVMVSTVGGGDVSAFVGGSDIVMFPSIVDVAGLNQVSTKILSNAAHALAGMVSIPSPTSTARPAIGMTMFGVTTTCATAVRVALEAEGLDPLVFHATGTGGRAMDKLVESKLIRGVLDITTTEVADEVVGGIFPAGPSRFDAIIESGVPYVMSLGALDMVNFRARSTVPEKFNDRLLHVHNPQITLMRTTPDENREIARWIAAKVNRSTAELAILIPEKGVSALDAPGQPFFDAEADEALFNELERCVDTTPKRTVRRLPYHINDPEFANALTGTFRSMWNLSQDGSA</sequence>
<gene>
    <name evidence="3" type="ORF">RBWH47_01696</name>
</gene>
<evidence type="ECO:0000259" key="2">
    <source>
        <dbReference type="Pfam" id="PF23189"/>
    </source>
</evidence>
<dbReference type="InterPro" id="IPR008322">
    <property type="entry name" value="UPF0261"/>
</dbReference>
<dbReference type="PANTHER" id="PTHR31862">
    <property type="entry name" value="UPF0261 DOMAIN PROTEIN (AFU_ORTHOLOGUE AFUA_1G10120)"/>
    <property type="match status" value="1"/>
</dbReference>
<dbReference type="NCBIfam" id="NF002673">
    <property type="entry name" value="PRK02399.1-1"/>
    <property type="match status" value="1"/>
</dbReference>
<dbReference type="PANTHER" id="PTHR31862:SF1">
    <property type="entry name" value="UPF0261 DOMAIN PROTEIN (AFU_ORTHOLOGUE AFUA_1G10120)"/>
    <property type="match status" value="1"/>
</dbReference>
<protein>
    <submittedName>
        <fullName evidence="3">Uncharacterized protein</fullName>
    </submittedName>
</protein>
<accession>F2AV43</accession>
<dbReference type="InterPro" id="IPR051353">
    <property type="entry name" value="Tobamovirus_resist_UPF0261"/>
</dbReference>
<organism evidence="3 4">
    <name type="scientific">Rhodopirellula baltica WH47</name>
    <dbReference type="NCBI Taxonomy" id="991778"/>
    <lineage>
        <taxon>Bacteria</taxon>
        <taxon>Pseudomonadati</taxon>
        <taxon>Planctomycetota</taxon>
        <taxon>Planctomycetia</taxon>
        <taxon>Pirellulales</taxon>
        <taxon>Pirellulaceae</taxon>
        <taxon>Rhodopirellula</taxon>
    </lineage>
</organism>
<reference evidence="3 4" key="1">
    <citation type="journal article" date="2013" name="Mar. Genomics">
        <title>Expression of sulfatases in Rhodopirellula baltica and the diversity of sulfatases in the genus Rhodopirellula.</title>
        <authorList>
            <person name="Wegner C.E."/>
            <person name="Richter-Heitmann T."/>
            <person name="Klindworth A."/>
            <person name="Klockow C."/>
            <person name="Richter M."/>
            <person name="Achstetter T."/>
            <person name="Glockner F.O."/>
            <person name="Harder J."/>
        </authorList>
    </citation>
    <scope>NUCLEOTIDE SEQUENCE [LARGE SCALE GENOMIC DNA]</scope>
    <source>
        <strain evidence="3 4">WH47</strain>
    </source>
</reference>
<evidence type="ECO:0000313" key="4">
    <source>
        <dbReference type="Proteomes" id="UP000006222"/>
    </source>
</evidence>
<dbReference type="Proteomes" id="UP000006222">
    <property type="component" value="Unassembled WGS sequence"/>
</dbReference>
<dbReference type="InterPro" id="IPR056778">
    <property type="entry name" value="UPF0261_C"/>
</dbReference>
<dbReference type="Pfam" id="PF06792">
    <property type="entry name" value="UPF0261"/>
    <property type="match status" value="1"/>
</dbReference>
<dbReference type="PATRIC" id="fig|991778.3.peg.3817"/>
<name>F2AV43_RHOBT</name>
<dbReference type="PIRSF" id="PIRSF033271">
    <property type="entry name" value="UCP033271"/>
    <property type="match status" value="1"/>
</dbReference>
<dbReference type="InterPro" id="IPR044122">
    <property type="entry name" value="UPF0261_N"/>
</dbReference>
<dbReference type="RefSeq" id="WP_007327503.1">
    <property type="nucleotide sequence ID" value="NZ_AFAR01000185.1"/>
</dbReference>
<dbReference type="Gene3D" id="3.40.50.12030">
    <property type="entry name" value="Uncharacterised protein family UPF0261, NC domain"/>
    <property type="match status" value="1"/>
</dbReference>
<dbReference type="AlphaFoldDB" id="F2AV43"/>